<evidence type="ECO:0000313" key="1">
    <source>
        <dbReference type="EMBL" id="RIV23875.1"/>
    </source>
</evidence>
<dbReference type="EMBL" id="QXED01000003">
    <property type="protein sequence ID" value="RIV23875.1"/>
    <property type="molecule type" value="Genomic_DNA"/>
</dbReference>
<accession>A0A418MBX6</accession>
<gene>
    <name evidence="1" type="ORF">DYU11_12990</name>
</gene>
<organism evidence="1 2">
    <name type="scientific">Fibrisoma montanum</name>
    <dbReference type="NCBI Taxonomy" id="2305895"/>
    <lineage>
        <taxon>Bacteria</taxon>
        <taxon>Pseudomonadati</taxon>
        <taxon>Bacteroidota</taxon>
        <taxon>Cytophagia</taxon>
        <taxon>Cytophagales</taxon>
        <taxon>Spirosomataceae</taxon>
        <taxon>Fibrisoma</taxon>
    </lineage>
</organism>
<dbReference type="OrthoDB" id="9915779at2"/>
<name>A0A418MBX6_9BACT</name>
<protein>
    <submittedName>
        <fullName evidence="1">Uncharacterized protein</fullName>
    </submittedName>
</protein>
<dbReference type="Proteomes" id="UP000283523">
    <property type="component" value="Unassembled WGS sequence"/>
</dbReference>
<dbReference type="RefSeq" id="WP_119668091.1">
    <property type="nucleotide sequence ID" value="NZ_QXED01000003.1"/>
</dbReference>
<comment type="caution">
    <text evidence="1">The sequence shown here is derived from an EMBL/GenBank/DDBJ whole genome shotgun (WGS) entry which is preliminary data.</text>
</comment>
<reference evidence="1 2" key="1">
    <citation type="submission" date="2018-08" db="EMBL/GenBank/DDBJ databases">
        <title>Fibrisoma montanum sp. nov., isolated from Danxia mountain soil.</title>
        <authorList>
            <person name="Huang Y."/>
        </authorList>
    </citation>
    <scope>NUCLEOTIDE SEQUENCE [LARGE SCALE GENOMIC DNA]</scope>
    <source>
        <strain evidence="1 2">HYT19</strain>
    </source>
</reference>
<keyword evidence="2" id="KW-1185">Reference proteome</keyword>
<sequence>MKRTHSLSSQQDTGRIDQTLSQWLVEASQFYRVYGLAFQRFGHQMSSRSGWTGRILLLNDRDLSVSLAQMHQQVKARLALIDQRSLSTTGFPPADWGVLPIQTRQLKVFTQQLLLMLARTQLPQA</sequence>
<dbReference type="AlphaFoldDB" id="A0A418MBX6"/>
<evidence type="ECO:0000313" key="2">
    <source>
        <dbReference type="Proteomes" id="UP000283523"/>
    </source>
</evidence>
<proteinExistence type="predicted"/>